<name>A0A1I6THB3_9GAMM</name>
<evidence type="ECO:0000256" key="1">
    <source>
        <dbReference type="SAM" id="Phobius"/>
    </source>
</evidence>
<evidence type="ECO:0000313" key="2">
    <source>
        <dbReference type="EMBL" id="SFS88571.1"/>
    </source>
</evidence>
<keyword evidence="1" id="KW-0472">Membrane</keyword>
<evidence type="ECO:0000313" key="3">
    <source>
        <dbReference type="Proteomes" id="UP000182827"/>
    </source>
</evidence>
<sequence>MILCSIEEMVMSKKQPNKFIAPIVIAGITVGFFISAYKFVFAQPKQITDQIEHEDAVNKSLETKDEKIVNK</sequence>
<keyword evidence="1" id="KW-1133">Transmembrane helix</keyword>
<reference evidence="3" key="1">
    <citation type="submission" date="2016-10" db="EMBL/GenBank/DDBJ databases">
        <authorList>
            <person name="Varghese N."/>
            <person name="Submissions S."/>
        </authorList>
    </citation>
    <scope>NUCLEOTIDE SEQUENCE [LARGE SCALE GENOMIC DNA]</scope>
    <source>
        <strain evidence="3">ANC 5076</strain>
    </source>
</reference>
<dbReference type="Proteomes" id="UP000182827">
    <property type="component" value="Unassembled WGS sequence"/>
</dbReference>
<organism evidence="2 3">
    <name type="scientific">Acinetobacter bohemicus</name>
    <dbReference type="NCBI Taxonomy" id="1435036"/>
    <lineage>
        <taxon>Bacteria</taxon>
        <taxon>Pseudomonadati</taxon>
        <taxon>Pseudomonadota</taxon>
        <taxon>Gammaproteobacteria</taxon>
        <taxon>Moraxellales</taxon>
        <taxon>Moraxellaceae</taxon>
        <taxon>Acinetobacter</taxon>
    </lineage>
</organism>
<keyword evidence="3" id="KW-1185">Reference proteome</keyword>
<proteinExistence type="predicted"/>
<keyword evidence="1" id="KW-0812">Transmembrane</keyword>
<feature type="transmembrane region" description="Helical" evidence="1">
    <location>
        <begin position="19"/>
        <end position="40"/>
    </location>
</feature>
<dbReference type="AlphaFoldDB" id="A0A1I6THB3"/>
<dbReference type="EMBL" id="FOZU01000011">
    <property type="protein sequence ID" value="SFS88571.1"/>
    <property type="molecule type" value="Genomic_DNA"/>
</dbReference>
<protein>
    <submittedName>
        <fullName evidence="2">Uncharacterized protein</fullName>
    </submittedName>
</protein>
<gene>
    <name evidence="2" type="ORF">SAMN05444586_101118</name>
</gene>
<accession>A0A1I6THB3</accession>